<dbReference type="EMBL" id="WLUB01000009">
    <property type="protein sequence ID" value="MTC33619.1"/>
    <property type="molecule type" value="Genomic_DNA"/>
</dbReference>
<dbReference type="Proteomes" id="UP000449944">
    <property type="component" value="Unassembled WGS sequence"/>
</dbReference>
<evidence type="ECO:0000313" key="1">
    <source>
        <dbReference type="EMBL" id="MTC33619.1"/>
    </source>
</evidence>
<sequence>MAFSFVEKVMSDKNEVTELSIKVSVDTTELDKLEAQLKRIAGLLVDADLKNKAEFKIDVTSGNAEFTSIATTIRQDKVFVNDAFIDKAVLQGVVRKAANREPSKIMWRVGGMAYMRDGSVLLGSEGYIGKPDSDAAIAFNAESLNQAAMVNAIETHKLQEALNRAVEIIKDQDKALADAVRQVMQKATIDVLRNNAKGA</sequence>
<protein>
    <submittedName>
        <fullName evidence="1">Uncharacterized protein</fullName>
    </submittedName>
</protein>
<organism evidence="1 2">
    <name type="scientific">Providencia alcalifaciens</name>
    <dbReference type="NCBI Taxonomy" id="126385"/>
    <lineage>
        <taxon>Bacteria</taxon>
        <taxon>Pseudomonadati</taxon>
        <taxon>Pseudomonadota</taxon>
        <taxon>Gammaproteobacteria</taxon>
        <taxon>Enterobacterales</taxon>
        <taxon>Morganellaceae</taxon>
        <taxon>Providencia</taxon>
    </lineage>
</organism>
<reference evidence="1 2" key="1">
    <citation type="submission" date="2019-10" db="EMBL/GenBank/DDBJ databases">
        <title>Comparative genomic analysis of Providencia.</title>
        <authorList>
            <person name="Yuan C."/>
            <person name="Wei Y."/>
            <person name="Yin Z."/>
        </authorList>
    </citation>
    <scope>NUCLEOTIDE SEQUENCE [LARGE SCALE GENOMIC DNA]</scope>
    <source>
        <strain evidence="2">wls1934</strain>
    </source>
</reference>
<accession>A0AAW9V7A1</accession>
<gene>
    <name evidence="1" type="ORF">GKR67_03205</name>
</gene>
<proteinExistence type="predicted"/>
<evidence type="ECO:0000313" key="2">
    <source>
        <dbReference type="Proteomes" id="UP000449944"/>
    </source>
</evidence>
<comment type="caution">
    <text evidence="1">The sequence shown here is derived from an EMBL/GenBank/DDBJ whole genome shotgun (WGS) entry which is preliminary data.</text>
</comment>
<dbReference type="AlphaFoldDB" id="A0AAW9V7A1"/>
<name>A0AAW9V7A1_9GAMM</name>